<organism evidence="2">
    <name type="scientific">Arion vulgaris</name>
    <dbReference type="NCBI Taxonomy" id="1028688"/>
    <lineage>
        <taxon>Eukaryota</taxon>
        <taxon>Metazoa</taxon>
        <taxon>Spiralia</taxon>
        <taxon>Lophotrochozoa</taxon>
        <taxon>Mollusca</taxon>
        <taxon>Gastropoda</taxon>
        <taxon>Heterobranchia</taxon>
        <taxon>Euthyneura</taxon>
        <taxon>Panpulmonata</taxon>
        <taxon>Eupulmonata</taxon>
        <taxon>Stylommatophora</taxon>
        <taxon>Helicina</taxon>
        <taxon>Arionoidea</taxon>
        <taxon>Arionidae</taxon>
        <taxon>Arion</taxon>
    </lineage>
</organism>
<dbReference type="EMBL" id="HACG01023604">
    <property type="protein sequence ID" value="CEK70469.1"/>
    <property type="molecule type" value="Transcribed_RNA"/>
</dbReference>
<feature type="domain" description="AD" evidence="1">
    <location>
        <begin position="98"/>
        <end position="193"/>
    </location>
</feature>
<sequence length="203" mass="23247">TQGRLLMKIMRNTQDLMMNYQAENCEYFNIGSRIRIVDCHKESYTGTVRSFDYSTKILSIESPSPMVAQLSDIYIFNLDYVEHIDVLDEKKDIPEPLPIISVTKIAQRLQEQEKDRIQQKTYIGVGVSPGGQRLMNTISKTISDCRWHNQDIVVLGEVTIKPPYGPKDLQCMEGSKALAYISKIVEKHYEEEAKQGRVLLAQC</sequence>
<accession>A0A0B6ZPB0</accession>
<dbReference type="Pfam" id="PF09793">
    <property type="entry name" value="AD"/>
    <property type="match status" value="1"/>
</dbReference>
<dbReference type="InterPro" id="IPR048478">
    <property type="entry name" value="LSM12_LSM"/>
</dbReference>
<dbReference type="Pfam" id="PF21166">
    <property type="entry name" value="LSM12_LSM"/>
    <property type="match status" value="1"/>
</dbReference>
<feature type="non-terminal residue" evidence="2">
    <location>
        <position position="1"/>
    </location>
</feature>
<dbReference type="SMART" id="SM00995">
    <property type="entry name" value="AD"/>
    <property type="match status" value="1"/>
</dbReference>
<dbReference type="PANTHER" id="PTHR13542">
    <property type="entry name" value="LSM12 HOMOLOG"/>
    <property type="match status" value="1"/>
</dbReference>
<protein>
    <recommendedName>
        <fullName evidence="1">AD domain-containing protein</fullName>
    </recommendedName>
</protein>
<name>A0A0B6ZPB0_9EUPU</name>
<proteinExistence type="predicted"/>
<dbReference type="PROSITE" id="PS52001">
    <property type="entry name" value="AD"/>
    <property type="match status" value="1"/>
</dbReference>
<dbReference type="InterPro" id="IPR039683">
    <property type="entry name" value="Lsm12-like"/>
</dbReference>
<dbReference type="InterPro" id="IPR047574">
    <property type="entry name" value="AD"/>
</dbReference>
<evidence type="ECO:0000259" key="1">
    <source>
        <dbReference type="PROSITE" id="PS52001"/>
    </source>
</evidence>
<gene>
    <name evidence="2" type="primary">ORF74279</name>
</gene>
<dbReference type="AlphaFoldDB" id="A0A0B6ZPB0"/>
<evidence type="ECO:0000313" key="2">
    <source>
        <dbReference type="EMBL" id="CEK70469.1"/>
    </source>
</evidence>
<dbReference type="InterPro" id="IPR019181">
    <property type="entry name" value="LSM12_ABD"/>
</dbReference>
<reference evidence="2" key="1">
    <citation type="submission" date="2014-12" db="EMBL/GenBank/DDBJ databases">
        <title>Insight into the proteome of Arion vulgaris.</title>
        <authorList>
            <person name="Aradska J."/>
            <person name="Bulat T."/>
            <person name="Smidak R."/>
            <person name="Sarate P."/>
            <person name="Gangsoo J."/>
            <person name="Sialana F."/>
            <person name="Bilban M."/>
            <person name="Lubec G."/>
        </authorList>
    </citation>
    <scope>NUCLEOTIDE SEQUENCE</scope>
    <source>
        <tissue evidence="2">Skin</tissue>
    </source>
</reference>